<proteinExistence type="predicted"/>
<feature type="compositionally biased region" description="Low complexity" evidence="1">
    <location>
        <begin position="170"/>
        <end position="192"/>
    </location>
</feature>
<protein>
    <submittedName>
        <fullName evidence="2">Uncharacterized protein</fullName>
    </submittedName>
</protein>
<dbReference type="Proteomes" id="UP000218231">
    <property type="component" value="Unassembled WGS sequence"/>
</dbReference>
<gene>
    <name evidence="2" type="ORF">WR25_17089</name>
</gene>
<sequence length="604" mass="67796">MWRLNLFKSGSSLPGLTRSGLPTARLKLSTSAKSQAEFEQLQSDESFIIHDWLERFGPEVNKSLKTLHSDRPVVEIISFDDFGGLFLRNVHPSTFSSPEEIVEAFQRVESISPPEFRDSLVVPDRIDTSELGNGSDEVEIEAEQLREEADIPDITLQFMQESDDSDLALASLCSSQPGPSTSAVSSSSTAPSKPHPPSTRRVLSDKIRSVRRHHLSTKTANNSENLPALPQSIPVNLQLGRISKSFNIPPSILETDPPIFVPRDPKLVVLPVKTEATRIKEKKKNLASVEDLKLLVSQGNITEFSLTLAEKRILKSANLKFSFSVFGQFIVEKAEKAEEAMGVLKNLLILDSTATLPASIVWVLIRRLCEESGPVGLKEQIDAIHAEFMTRTHFSKKIKNEVFDEQRLLYSIAWTKDSNSALDLFEAMTQLGFDRNAESFLHEGVTVMYKEKSSFSEIFSRWQPLSSRYSTTAGSSVVWQALLREEESQTNKQFGKSISQILWQCQQFDHPFACLAELLCALLQSNRVEDAKQIMTKLAVSGRYFVHPLEHMAKLNDLENMEKIAELVSYGIYGHRKRAVKAKEKAEEMIEEQSPEVSGQVAEW</sequence>
<dbReference type="AlphaFoldDB" id="A0A2A2JA40"/>
<evidence type="ECO:0000313" key="3">
    <source>
        <dbReference type="Proteomes" id="UP000218231"/>
    </source>
</evidence>
<keyword evidence="3" id="KW-1185">Reference proteome</keyword>
<evidence type="ECO:0000313" key="2">
    <source>
        <dbReference type="EMBL" id="PAV58481.1"/>
    </source>
</evidence>
<dbReference type="STRING" id="2018661.A0A2A2JA40"/>
<reference evidence="2 3" key="1">
    <citation type="journal article" date="2017" name="Curr. Biol.">
        <title>Genome architecture and evolution of a unichromosomal asexual nematode.</title>
        <authorList>
            <person name="Fradin H."/>
            <person name="Zegar C."/>
            <person name="Gutwein M."/>
            <person name="Lucas J."/>
            <person name="Kovtun M."/>
            <person name="Corcoran D."/>
            <person name="Baugh L.R."/>
            <person name="Kiontke K."/>
            <person name="Gunsalus K."/>
            <person name="Fitch D.H."/>
            <person name="Piano F."/>
        </authorList>
    </citation>
    <scope>NUCLEOTIDE SEQUENCE [LARGE SCALE GENOMIC DNA]</scope>
    <source>
        <strain evidence="2">PF1309</strain>
    </source>
</reference>
<evidence type="ECO:0000256" key="1">
    <source>
        <dbReference type="SAM" id="MobiDB-lite"/>
    </source>
</evidence>
<accession>A0A2A2JA40</accession>
<organism evidence="2 3">
    <name type="scientific">Diploscapter pachys</name>
    <dbReference type="NCBI Taxonomy" id="2018661"/>
    <lineage>
        <taxon>Eukaryota</taxon>
        <taxon>Metazoa</taxon>
        <taxon>Ecdysozoa</taxon>
        <taxon>Nematoda</taxon>
        <taxon>Chromadorea</taxon>
        <taxon>Rhabditida</taxon>
        <taxon>Rhabditina</taxon>
        <taxon>Rhabditomorpha</taxon>
        <taxon>Rhabditoidea</taxon>
        <taxon>Rhabditidae</taxon>
        <taxon>Diploscapter</taxon>
    </lineage>
</organism>
<feature type="region of interest" description="Disordered" evidence="1">
    <location>
        <begin position="170"/>
        <end position="204"/>
    </location>
</feature>
<dbReference type="EMBL" id="LIAE01010577">
    <property type="protein sequence ID" value="PAV58481.1"/>
    <property type="molecule type" value="Genomic_DNA"/>
</dbReference>
<dbReference type="OrthoDB" id="5805943at2759"/>
<name>A0A2A2JA40_9BILA</name>
<comment type="caution">
    <text evidence="2">The sequence shown here is derived from an EMBL/GenBank/DDBJ whole genome shotgun (WGS) entry which is preliminary data.</text>
</comment>